<keyword evidence="2" id="KW-1185">Reference proteome</keyword>
<organism evidence="1 2">
    <name type="scientific">Melastoma candidum</name>
    <dbReference type="NCBI Taxonomy" id="119954"/>
    <lineage>
        <taxon>Eukaryota</taxon>
        <taxon>Viridiplantae</taxon>
        <taxon>Streptophyta</taxon>
        <taxon>Embryophyta</taxon>
        <taxon>Tracheophyta</taxon>
        <taxon>Spermatophyta</taxon>
        <taxon>Magnoliopsida</taxon>
        <taxon>eudicotyledons</taxon>
        <taxon>Gunneridae</taxon>
        <taxon>Pentapetalae</taxon>
        <taxon>rosids</taxon>
        <taxon>malvids</taxon>
        <taxon>Myrtales</taxon>
        <taxon>Melastomataceae</taxon>
        <taxon>Melastomatoideae</taxon>
        <taxon>Melastomateae</taxon>
        <taxon>Melastoma</taxon>
    </lineage>
</organism>
<accession>A0ACB9RAF4</accession>
<gene>
    <name evidence="1" type="ORF">MLD38_013302</name>
</gene>
<dbReference type="EMBL" id="CM042883">
    <property type="protein sequence ID" value="KAI4375437.1"/>
    <property type="molecule type" value="Genomic_DNA"/>
</dbReference>
<evidence type="ECO:0000313" key="1">
    <source>
        <dbReference type="EMBL" id="KAI4375437.1"/>
    </source>
</evidence>
<sequence>MEASGCQNGGGGIMWFFRDRGFDDKSINDMFSRCKRLESVQREWASTNWDYLRSIGIEDRKVPHVISKCPKVLMLGLDDKLIPMVECLGTLC</sequence>
<proteinExistence type="predicted"/>
<protein>
    <submittedName>
        <fullName evidence="1">Uncharacterized protein</fullName>
    </submittedName>
</protein>
<evidence type="ECO:0000313" key="2">
    <source>
        <dbReference type="Proteomes" id="UP001057402"/>
    </source>
</evidence>
<dbReference type="Proteomes" id="UP001057402">
    <property type="component" value="Chromosome 4"/>
</dbReference>
<comment type="caution">
    <text evidence="1">The sequence shown here is derived from an EMBL/GenBank/DDBJ whole genome shotgun (WGS) entry which is preliminary data.</text>
</comment>
<reference evidence="2" key="1">
    <citation type="journal article" date="2023" name="Front. Plant Sci.">
        <title>Chromosomal-level genome assembly of Melastoma candidum provides insights into trichome evolution.</title>
        <authorList>
            <person name="Zhong Y."/>
            <person name="Wu W."/>
            <person name="Sun C."/>
            <person name="Zou P."/>
            <person name="Liu Y."/>
            <person name="Dai S."/>
            <person name="Zhou R."/>
        </authorList>
    </citation>
    <scope>NUCLEOTIDE SEQUENCE [LARGE SCALE GENOMIC DNA]</scope>
</reference>
<name>A0ACB9RAF4_9MYRT</name>